<dbReference type="AlphaFoldDB" id="A0A284QZH6"/>
<evidence type="ECO:0000256" key="4">
    <source>
        <dbReference type="ARBA" id="ARBA00022833"/>
    </source>
</evidence>
<protein>
    <submittedName>
        <fullName evidence="9">Related to xylitol dehydrogenase</fullName>
    </submittedName>
</protein>
<dbReference type="GO" id="GO:0008270">
    <property type="term" value="F:zinc ion binding"/>
    <property type="evidence" value="ECO:0007669"/>
    <property type="project" value="InterPro"/>
</dbReference>
<name>A0A284QZH6_ARMOS</name>
<evidence type="ECO:0000256" key="5">
    <source>
        <dbReference type="ARBA" id="ARBA00023002"/>
    </source>
</evidence>
<dbReference type="CDD" id="cd05285">
    <property type="entry name" value="sorbitol_DH"/>
    <property type="match status" value="1"/>
</dbReference>
<evidence type="ECO:0000313" key="10">
    <source>
        <dbReference type="Proteomes" id="UP000219338"/>
    </source>
</evidence>
<dbReference type="InterPro" id="IPR011032">
    <property type="entry name" value="GroES-like_sf"/>
</dbReference>
<reference evidence="10" key="1">
    <citation type="journal article" date="2017" name="Nat. Ecol. Evol.">
        <title>Genome expansion and lineage-specific genetic innovations in the forest pathogenic fungi Armillaria.</title>
        <authorList>
            <person name="Sipos G."/>
            <person name="Prasanna A.N."/>
            <person name="Walter M.C."/>
            <person name="O'Connor E."/>
            <person name="Balint B."/>
            <person name="Krizsan K."/>
            <person name="Kiss B."/>
            <person name="Hess J."/>
            <person name="Varga T."/>
            <person name="Slot J."/>
            <person name="Riley R."/>
            <person name="Boka B."/>
            <person name="Rigling D."/>
            <person name="Barry K."/>
            <person name="Lee J."/>
            <person name="Mihaltcheva S."/>
            <person name="LaButti K."/>
            <person name="Lipzen A."/>
            <person name="Waldron R."/>
            <person name="Moloney N.M."/>
            <person name="Sperisen C."/>
            <person name="Kredics L."/>
            <person name="Vagvoelgyi C."/>
            <person name="Patrignani A."/>
            <person name="Fitzpatrick D."/>
            <person name="Nagy I."/>
            <person name="Doyle S."/>
            <person name="Anderson J.B."/>
            <person name="Grigoriev I.V."/>
            <person name="Gueldener U."/>
            <person name="Muensterkoetter M."/>
            <person name="Nagy L.G."/>
        </authorList>
    </citation>
    <scope>NUCLEOTIDE SEQUENCE [LARGE SCALE GENOMIC DNA]</scope>
    <source>
        <strain evidence="10">C18/9</strain>
    </source>
</reference>
<dbReference type="InterPro" id="IPR002328">
    <property type="entry name" value="ADH_Zn_CS"/>
</dbReference>
<dbReference type="Pfam" id="PF08240">
    <property type="entry name" value="ADH_N"/>
    <property type="match status" value="1"/>
</dbReference>
<comment type="cofactor">
    <cofactor evidence="1 7">
        <name>Zn(2+)</name>
        <dbReference type="ChEBI" id="CHEBI:29105"/>
    </cofactor>
</comment>
<dbReference type="GO" id="GO:0003939">
    <property type="term" value="F:L-iditol 2-dehydrogenase (NAD+) activity"/>
    <property type="evidence" value="ECO:0007669"/>
    <property type="project" value="TreeGrafter"/>
</dbReference>
<dbReference type="InterPro" id="IPR013149">
    <property type="entry name" value="ADH-like_C"/>
</dbReference>
<dbReference type="PANTHER" id="PTHR43161:SF9">
    <property type="entry name" value="SORBITOL DEHYDROGENASE"/>
    <property type="match status" value="1"/>
</dbReference>
<organism evidence="9 10">
    <name type="scientific">Armillaria ostoyae</name>
    <name type="common">Armillaria root rot fungus</name>
    <dbReference type="NCBI Taxonomy" id="47428"/>
    <lineage>
        <taxon>Eukaryota</taxon>
        <taxon>Fungi</taxon>
        <taxon>Dikarya</taxon>
        <taxon>Basidiomycota</taxon>
        <taxon>Agaricomycotina</taxon>
        <taxon>Agaricomycetes</taxon>
        <taxon>Agaricomycetidae</taxon>
        <taxon>Agaricales</taxon>
        <taxon>Marasmiineae</taxon>
        <taxon>Physalacriaceae</taxon>
        <taxon>Armillaria</taxon>
    </lineage>
</organism>
<dbReference type="InterPro" id="IPR013154">
    <property type="entry name" value="ADH-like_N"/>
</dbReference>
<dbReference type="Gene3D" id="3.40.50.720">
    <property type="entry name" value="NAD(P)-binding Rossmann-like Domain"/>
    <property type="match status" value="1"/>
</dbReference>
<dbReference type="FunFam" id="3.40.50.720:FF:000068">
    <property type="entry name" value="Sorbitol dehydrogenase"/>
    <property type="match status" value="1"/>
</dbReference>
<keyword evidence="3 7" id="KW-0479">Metal-binding</keyword>
<evidence type="ECO:0000256" key="6">
    <source>
        <dbReference type="ARBA" id="ARBA00023027"/>
    </source>
</evidence>
<dbReference type="SUPFAM" id="SSF51735">
    <property type="entry name" value="NAD(P)-binding Rossmann-fold domains"/>
    <property type="match status" value="1"/>
</dbReference>
<dbReference type="STRING" id="47428.A0A284QZH6"/>
<gene>
    <name evidence="9" type="ORF">ARMOST_05176</name>
</gene>
<dbReference type="GO" id="GO:0006062">
    <property type="term" value="P:sorbitol catabolic process"/>
    <property type="evidence" value="ECO:0007669"/>
    <property type="project" value="TreeGrafter"/>
</dbReference>
<evidence type="ECO:0000256" key="3">
    <source>
        <dbReference type="ARBA" id="ARBA00022723"/>
    </source>
</evidence>
<dbReference type="EMBL" id="FUEG01000003">
    <property type="protein sequence ID" value="SJL01852.1"/>
    <property type="molecule type" value="Genomic_DNA"/>
</dbReference>
<dbReference type="Gene3D" id="3.90.180.10">
    <property type="entry name" value="Medium-chain alcohol dehydrogenases, catalytic domain"/>
    <property type="match status" value="1"/>
</dbReference>
<dbReference type="PANTHER" id="PTHR43161">
    <property type="entry name" value="SORBITOL DEHYDROGENASE"/>
    <property type="match status" value="1"/>
</dbReference>
<keyword evidence="5" id="KW-0560">Oxidoreductase</keyword>
<sequence length="375" mass="39731">MSDNPSFVLNAIENVSYEERPIPDIGENDVLVKVMKTGICGSDVHYLVHGRIGDFVVTNPMVLGHESAGIIHKVGSNVKNISVGDRVAVEPGATCRTCEACKSGRYELCPDIIFAATPPYDGTLCRYYKVPSDLAYPLPEGVSLEDGAMIEPLAVGVHSVANLGGFRSGQSIIVFGCGPVGLLCIAVAKALGAARIIAVDIVQERLDFAKNYAATDVYLPPRFNPGETKIEYSKRNGDNLKAVLGITERGKNSLDLVIDASGAEVSIQTGFQVAKSGGTVVQVGMGTPDVPINMSMLANKELTYKGSFRYGPGDYPLAIALVAQGKINLKPLVTHRFAFQDALVAFNTTKAGKSADGKALIKAIISGPDVSLEDN</sequence>
<keyword evidence="10" id="KW-1185">Reference proteome</keyword>
<evidence type="ECO:0000313" key="9">
    <source>
        <dbReference type="EMBL" id="SJL01852.1"/>
    </source>
</evidence>
<evidence type="ECO:0000256" key="7">
    <source>
        <dbReference type="RuleBase" id="RU361277"/>
    </source>
</evidence>
<dbReference type="Pfam" id="PF00107">
    <property type="entry name" value="ADH_zinc_N"/>
    <property type="match status" value="1"/>
</dbReference>
<keyword evidence="6" id="KW-0520">NAD</keyword>
<dbReference type="SMART" id="SM00829">
    <property type="entry name" value="PKS_ER"/>
    <property type="match status" value="1"/>
</dbReference>
<dbReference type="SUPFAM" id="SSF50129">
    <property type="entry name" value="GroES-like"/>
    <property type="match status" value="1"/>
</dbReference>
<dbReference type="OrthoDB" id="2148442at2759"/>
<feature type="domain" description="Enoyl reductase (ER)" evidence="8">
    <location>
        <begin position="10"/>
        <end position="361"/>
    </location>
</feature>
<accession>A0A284QZH6</accession>
<keyword evidence="4 7" id="KW-0862">Zinc</keyword>
<dbReference type="OMA" id="MQNSCAP"/>
<dbReference type="InterPro" id="IPR045306">
    <property type="entry name" value="SDH-like"/>
</dbReference>
<evidence type="ECO:0000256" key="2">
    <source>
        <dbReference type="ARBA" id="ARBA00008072"/>
    </source>
</evidence>
<evidence type="ECO:0000256" key="1">
    <source>
        <dbReference type="ARBA" id="ARBA00001947"/>
    </source>
</evidence>
<comment type="similarity">
    <text evidence="2 7">Belongs to the zinc-containing alcohol dehydrogenase family.</text>
</comment>
<evidence type="ECO:0000259" key="8">
    <source>
        <dbReference type="SMART" id="SM00829"/>
    </source>
</evidence>
<dbReference type="Proteomes" id="UP000219338">
    <property type="component" value="Unassembled WGS sequence"/>
</dbReference>
<proteinExistence type="inferred from homology"/>
<dbReference type="PROSITE" id="PS00059">
    <property type="entry name" value="ADH_ZINC"/>
    <property type="match status" value="1"/>
</dbReference>
<dbReference type="InterPro" id="IPR020843">
    <property type="entry name" value="ER"/>
</dbReference>
<dbReference type="InterPro" id="IPR036291">
    <property type="entry name" value="NAD(P)-bd_dom_sf"/>
</dbReference>